<evidence type="ECO:0000256" key="3">
    <source>
        <dbReference type="ARBA" id="ARBA00022723"/>
    </source>
</evidence>
<feature type="domain" description="CP-type G" evidence="12">
    <location>
        <begin position="117"/>
        <end position="272"/>
    </location>
</feature>
<dbReference type="PANTHER" id="PTHR32120:SF10">
    <property type="entry name" value="SMALL RIBOSOMAL SUBUNIT BIOGENESIS GTPASE RSGA"/>
    <property type="match status" value="1"/>
</dbReference>
<keyword evidence="1 10" id="KW-0963">Cytoplasm</keyword>
<gene>
    <name evidence="10" type="primary">rsgA</name>
    <name evidence="13" type="ORF">L323_12310</name>
</gene>
<comment type="caution">
    <text evidence="13">The sequence shown here is derived from an EMBL/GenBank/DDBJ whole genome shotgun (WGS) entry which is preliminary data.</text>
</comment>
<organism evidence="13 14">
    <name type="scientific">Ruminiclostridium papyrosolvens C7</name>
    <dbReference type="NCBI Taxonomy" id="1330534"/>
    <lineage>
        <taxon>Bacteria</taxon>
        <taxon>Bacillati</taxon>
        <taxon>Bacillota</taxon>
        <taxon>Clostridia</taxon>
        <taxon>Eubacteriales</taxon>
        <taxon>Oscillospiraceae</taxon>
        <taxon>Ruminiclostridium</taxon>
    </lineage>
</organism>
<keyword evidence="9 10" id="KW-0342">GTP-binding</keyword>
<dbReference type="PROSITE" id="PS50936">
    <property type="entry name" value="ENGC_GTPASE"/>
    <property type="match status" value="1"/>
</dbReference>
<feature type="binding site" evidence="10">
    <location>
        <position position="295"/>
    </location>
    <ligand>
        <name>Zn(2+)</name>
        <dbReference type="ChEBI" id="CHEBI:29105"/>
    </ligand>
</feature>
<dbReference type="OrthoDB" id="9809485at2"/>
<feature type="binding site" evidence="10">
    <location>
        <begin position="162"/>
        <end position="165"/>
    </location>
    <ligand>
        <name>GTP</name>
        <dbReference type="ChEBI" id="CHEBI:37565"/>
    </ligand>
</feature>
<dbReference type="RefSeq" id="WP_020815950.1">
    <property type="nucleotide sequence ID" value="NZ_ATAY01000044.1"/>
</dbReference>
<dbReference type="GO" id="GO:0042274">
    <property type="term" value="P:ribosomal small subunit biogenesis"/>
    <property type="evidence" value="ECO:0007669"/>
    <property type="project" value="UniProtKB-UniRule"/>
</dbReference>
<keyword evidence="3 10" id="KW-0479">Metal-binding</keyword>
<dbReference type="SUPFAM" id="SSF50249">
    <property type="entry name" value="Nucleic acid-binding proteins"/>
    <property type="match status" value="1"/>
</dbReference>
<feature type="binding site" evidence="10">
    <location>
        <position position="308"/>
    </location>
    <ligand>
        <name>Zn(2+)</name>
        <dbReference type="ChEBI" id="CHEBI:29105"/>
    </ligand>
</feature>
<keyword evidence="6 10" id="KW-0378">Hydrolase</keyword>
<keyword evidence="5 10" id="KW-0547">Nucleotide-binding</keyword>
<dbReference type="NCBIfam" id="TIGR00157">
    <property type="entry name" value="ribosome small subunit-dependent GTPase A"/>
    <property type="match status" value="1"/>
</dbReference>
<dbReference type="GO" id="GO:0005525">
    <property type="term" value="F:GTP binding"/>
    <property type="evidence" value="ECO:0007669"/>
    <property type="project" value="UniProtKB-UniRule"/>
</dbReference>
<accession>U4R0G7</accession>
<evidence type="ECO:0000259" key="12">
    <source>
        <dbReference type="PROSITE" id="PS51721"/>
    </source>
</evidence>
<dbReference type="SUPFAM" id="SSF52540">
    <property type="entry name" value="P-loop containing nucleoside triphosphate hydrolases"/>
    <property type="match status" value="1"/>
</dbReference>
<evidence type="ECO:0000256" key="2">
    <source>
        <dbReference type="ARBA" id="ARBA00022517"/>
    </source>
</evidence>
<evidence type="ECO:0000256" key="9">
    <source>
        <dbReference type="ARBA" id="ARBA00023134"/>
    </source>
</evidence>
<keyword evidence="4 10" id="KW-0699">rRNA-binding</keyword>
<evidence type="ECO:0000256" key="1">
    <source>
        <dbReference type="ARBA" id="ARBA00022490"/>
    </source>
</evidence>
<evidence type="ECO:0000256" key="6">
    <source>
        <dbReference type="ARBA" id="ARBA00022801"/>
    </source>
</evidence>
<evidence type="ECO:0000256" key="4">
    <source>
        <dbReference type="ARBA" id="ARBA00022730"/>
    </source>
</evidence>
<dbReference type="GO" id="GO:0019843">
    <property type="term" value="F:rRNA binding"/>
    <property type="evidence" value="ECO:0007669"/>
    <property type="project" value="UniProtKB-KW"/>
</dbReference>
<dbReference type="Gene3D" id="3.40.50.300">
    <property type="entry name" value="P-loop containing nucleotide triphosphate hydrolases"/>
    <property type="match status" value="1"/>
</dbReference>
<comment type="function">
    <text evidence="10">One of several proteins that assist in the late maturation steps of the functional core of the 30S ribosomal subunit. Helps release RbfA from mature subunits. May play a role in the assembly of ribosomal proteins into the subunit. Circularly permuted GTPase that catalyzes slow GTP hydrolysis, GTPase activity is stimulated by the 30S ribosomal subunit.</text>
</comment>
<dbReference type="Gene3D" id="1.10.40.50">
    <property type="entry name" value="Probable gtpase engc, domain 3"/>
    <property type="match status" value="1"/>
</dbReference>
<keyword evidence="2 10" id="KW-0690">Ribosome biogenesis</keyword>
<evidence type="ECO:0000313" key="14">
    <source>
        <dbReference type="Proteomes" id="UP000016860"/>
    </source>
</evidence>
<evidence type="ECO:0000256" key="10">
    <source>
        <dbReference type="HAMAP-Rule" id="MF_01820"/>
    </source>
</evidence>
<evidence type="ECO:0000313" key="13">
    <source>
        <dbReference type="EMBL" id="EPR10815.1"/>
    </source>
</evidence>
<name>U4R0G7_9FIRM</name>
<dbReference type="InterPro" id="IPR027417">
    <property type="entry name" value="P-loop_NTPase"/>
</dbReference>
<dbReference type="GO" id="GO:0046872">
    <property type="term" value="F:metal ion binding"/>
    <property type="evidence" value="ECO:0007669"/>
    <property type="project" value="UniProtKB-KW"/>
</dbReference>
<dbReference type="AlphaFoldDB" id="U4R0G7"/>
<proteinExistence type="inferred from homology"/>
<feature type="binding site" evidence="10">
    <location>
        <position position="302"/>
    </location>
    <ligand>
        <name>Zn(2+)</name>
        <dbReference type="ChEBI" id="CHEBI:29105"/>
    </ligand>
</feature>
<dbReference type="HAMAP" id="MF_01820">
    <property type="entry name" value="GTPase_RsgA"/>
    <property type="match status" value="1"/>
</dbReference>
<feature type="binding site" evidence="10">
    <location>
        <begin position="214"/>
        <end position="222"/>
    </location>
    <ligand>
        <name>GTP</name>
        <dbReference type="ChEBI" id="CHEBI:37565"/>
    </ligand>
</feature>
<reference evidence="13 14" key="1">
    <citation type="journal article" date="2013" name="Genome Announc.">
        <title>Draft Genome Sequence of the Cellulolytic Bacterium Clostridium papyrosolvens C7 (ATCC 700395).</title>
        <authorList>
            <person name="Zepeda V."/>
            <person name="Dassa B."/>
            <person name="Borovok I."/>
            <person name="Lamed R."/>
            <person name="Bayer E.A."/>
            <person name="Cate J.H."/>
        </authorList>
    </citation>
    <scope>NUCLEOTIDE SEQUENCE [LARGE SCALE GENOMIC DNA]</scope>
    <source>
        <strain evidence="13 14">C7</strain>
    </source>
</reference>
<sequence>MNLDRLGWDSFFEKYYAEYSNEELIPARILSQQKNNYTVCLENKSINAKLAGKFIYTASKKKHFPAVGDWALIKLTENNNQAIIHHVLPRKTAFVRKLPISGGRKVKNGCIVGGTTEEQIIAANVDTVFIVCGLDGNFNLQRIERYITLAYNSGATPVIILNKADCCESIEEHVIKVRKIAAGLDIYPISVLKNISMDIFDRYLLQGKTIVFLGSSGVGKSSIINYLIGEEKQRTNLISDFNGKGKHTTTSAQLVFHNSGCMIIDTPGLRELQLWGEEDALNQNFDDIVSIANKCKYSDCQHEKEPGCAVKRSIEEGLISLERLENYRKQLRELEMLDGRIKQNEAYLSKGAKLHAKVQQDKRKGNFQHNKNIFKSF</sequence>
<feature type="domain" description="EngC GTPase" evidence="11">
    <location>
        <begin position="123"/>
        <end position="270"/>
    </location>
</feature>
<dbReference type="Proteomes" id="UP000016860">
    <property type="component" value="Unassembled WGS sequence"/>
</dbReference>
<evidence type="ECO:0000256" key="7">
    <source>
        <dbReference type="ARBA" id="ARBA00022833"/>
    </source>
</evidence>
<feature type="binding site" evidence="10">
    <location>
        <position position="300"/>
    </location>
    <ligand>
        <name>Zn(2+)</name>
        <dbReference type="ChEBI" id="CHEBI:29105"/>
    </ligand>
</feature>
<dbReference type="PROSITE" id="PS51721">
    <property type="entry name" value="G_CP"/>
    <property type="match status" value="1"/>
</dbReference>
<dbReference type="InterPro" id="IPR030378">
    <property type="entry name" value="G_CP_dom"/>
</dbReference>
<dbReference type="InterPro" id="IPR010914">
    <property type="entry name" value="RsgA_GTPase_dom"/>
</dbReference>
<dbReference type="STRING" id="1330534.L323_12310"/>
<evidence type="ECO:0000256" key="5">
    <source>
        <dbReference type="ARBA" id="ARBA00022741"/>
    </source>
</evidence>
<keyword evidence="8 10" id="KW-0694">RNA-binding</keyword>
<dbReference type="GO" id="GO:0003924">
    <property type="term" value="F:GTPase activity"/>
    <property type="evidence" value="ECO:0007669"/>
    <property type="project" value="UniProtKB-UniRule"/>
</dbReference>
<dbReference type="EC" id="3.6.1.-" evidence="10"/>
<dbReference type="Pfam" id="PF03193">
    <property type="entry name" value="RsgA_GTPase"/>
    <property type="match status" value="1"/>
</dbReference>
<dbReference type="EMBL" id="ATAY01000044">
    <property type="protein sequence ID" value="EPR10815.1"/>
    <property type="molecule type" value="Genomic_DNA"/>
</dbReference>
<protein>
    <recommendedName>
        <fullName evidence="10">Small ribosomal subunit biogenesis GTPase RsgA</fullName>
        <ecNumber evidence="10">3.6.1.-</ecNumber>
    </recommendedName>
</protein>
<evidence type="ECO:0000259" key="11">
    <source>
        <dbReference type="PROSITE" id="PS50936"/>
    </source>
</evidence>
<comment type="subunit">
    <text evidence="10">Monomer. Associates with 30S ribosomal subunit, binds 16S rRNA.</text>
</comment>
<evidence type="ECO:0000256" key="8">
    <source>
        <dbReference type="ARBA" id="ARBA00022884"/>
    </source>
</evidence>
<keyword evidence="7 10" id="KW-0862">Zinc</keyword>
<dbReference type="GO" id="GO:0005737">
    <property type="term" value="C:cytoplasm"/>
    <property type="evidence" value="ECO:0007669"/>
    <property type="project" value="UniProtKB-SubCell"/>
</dbReference>
<comment type="similarity">
    <text evidence="10">Belongs to the TRAFAC class YlqF/YawG GTPase family. RsgA subfamily.</text>
</comment>
<dbReference type="PATRIC" id="fig|1330534.3.peg.2453"/>
<dbReference type="CDD" id="cd01854">
    <property type="entry name" value="YjeQ_EngC"/>
    <property type="match status" value="1"/>
</dbReference>
<comment type="cofactor">
    <cofactor evidence="10">
        <name>Zn(2+)</name>
        <dbReference type="ChEBI" id="CHEBI:29105"/>
    </cofactor>
    <text evidence="10">Binds 1 zinc ion per subunit.</text>
</comment>
<dbReference type="PANTHER" id="PTHR32120">
    <property type="entry name" value="SMALL RIBOSOMAL SUBUNIT BIOGENESIS GTPASE RSGA"/>
    <property type="match status" value="1"/>
</dbReference>
<comment type="subcellular location">
    <subcellularLocation>
        <location evidence="10">Cytoplasm</location>
    </subcellularLocation>
</comment>
<dbReference type="InterPro" id="IPR004881">
    <property type="entry name" value="Ribosome_biogen_GTPase_RsgA"/>
</dbReference>
<dbReference type="InterPro" id="IPR012340">
    <property type="entry name" value="NA-bd_OB-fold"/>
</dbReference>